<feature type="compositionally biased region" description="Basic and acidic residues" evidence="3">
    <location>
        <begin position="671"/>
        <end position="681"/>
    </location>
</feature>
<dbReference type="SUPFAM" id="SSF55874">
    <property type="entry name" value="ATPase domain of HSP90 chaperone/DNA topoisomerase II/histidine kinase"/>
    <property type="match status" value="1"/>
</dbReference>
<evidence type="ECO:0000259" key="4">
    <source>
        <dbReference type="SMART" id="SM00387"/>
    </source>
</evidence>
<dbReference type="InterPro" id="IPR002099">
    <property type="entry name" value="MutL/Mlh/PMS"/>
</dbReference>
<protein>
    <recommendedName>
        <fullName evidence="8">DNA mismatch repair protein S5 domain-containing protein</fullName>
    </recommendedName>
</protein>
<evidence type="ECO:0000256" key="2">
    <source>
        <dbReference type="ARBA" id="ARBA00022763"/>
    </source>
</evidence>
<dbReference type="InterPro" id="IPR014721">
    <property type="entry name" value="Ribsml_uS5_D2-typ_fold_subgr"/>
</dbReference>
<feature type="domain" description="DNA mismatch repair protein S5" evidence="5">
    <location>
        <begin position="216"/>
        <end position="363"/>
    </location>
</feature>
<reference evidence="6" key="1">
    <citation type="journal article" date="2023" name="Mol. Phylogenet. Evol.">
        <title>Genome-scale phylogeny and comparative genomics of the fungal order Sordariales.</title>
        <authorList>
            <person name="Hensen N."/>
            <person name="Bonometti L."/>
            <person name="Westerberg I."/>
            <person name="Brannstrom I.O."/>
            <person name="Guillou S."/>
            <person name="Cros-Aarteil S."/>
            <person name="Calhoun S."/>
            <person name="Haridas S."/>
            <person name="Kuo A."/>
            <person name="Mondo S."/>
            <person name="Pangilinan J."/>
            <person name="Riley R."/>
            <person name="LaButti K."/>
            <person name="Andreopoulos B."/>
            <person name="Lipzen A."/>
            <person name="Chen C."/>
            <person name="Yan M."/>
            <person name="Daum C."/>
            <person name="Ng V."/>
            <person name="Clum A."/>
            <person name="Steindorff A."/>
            <person name="Ohm R.A."/>
            <person name="Martin F."/>
            <person name="Silar P."/>
            <person name="Natvig D.O."/>
            <person name="Lalanne C."/>
            <person name="Gautier V."/>
            <person name="Ament-Velasquez S.L."/>
            <person name="Kruys A."/>
            <person name="Hutchinson M.I."/>
            <person name="Powell A.J."/>
            <person name="Barry K."/>
            <person name="Miller A.N."/>
            <person name="Grigoriev I.V."/>
            <person name="Debuchy R."/>
            <person name="Gladieux P."/>
            <person name="Hiltunen Thoren M."/>
            <person name="Johannesson H."/>
        </authorList>
    </citation>
    <scope>NUCLEOTIDE SEQUENCE</scope>
    <source>
        <strain evidence="6">CBS 123565</strain>
    </source>
</reference>
<dbReference type="GO" id="GO:0016887">
    <property type="term" value="F:ATP hydrolysis activity"/>
    <property type="evidence" value="ECO:0007669"/>
    <property type="project" value="InterPro"/>
</dbReference>
<feature type="compositionally biased region" description="Low complexity" evidence="3">
    <location>
        <begin position="399"/>
        <end position="410"/>
    </location>
</feature>
<dbReference type="GO" id="GO:0005524">
    <property type="term" value="F:ATP binding"/>
    <property type="evidence" value="ECO:0007669"/>
    <property type="project" value="InterPro"/>
</dbReference>
<dbReference type="PANTHER" id="PTHR10073">
    <property type="entry name" value="DNA MISMATCH REPAIR PROTEIN MLH, PMS, MUTL"/>
    <property type="match status" value="1"/>
</dbReference>
<feature type="compositionally biased region" description="Polar residues" evidence="3">
    <location>
        <begin position="634"/>
        <end position="645"/>
    </location>
</feature>
<dbReference type="InterPro" id="IPR020568">
    <property type="entry name" value="Ribosomal_Su5_D2-typ_SF"/>
</dbReference>
<dbReference type="GO" id="GO:0030983">
    <property type="term" value="F:mismatched DNA binding"/>
    <property type="evidence" value="ECO:0007669"/>
    <property type="project" value="InterPro"/>
</dbReference>
<dbReference type="SMART" id="SM00387">
    <property type="entry name" value="HATPase_c"/>
    <property type="match status" value="1"/>
</dbReference>
<dbReference type="AlphaFoldDB" id="A0AAN6ZC43"/>
<dbReference type="InterPro" id="IPR038973">
    <property type="entry name" value="MutL/Mlh/Pms-like"/>
</dbReference>
<evidence type="ECO:0000313" key="7">
    <source>
        <dbReference type="Proteomes" id="UP001304895"/>
    </source>
</evidence>
<accession>A0AAN6ZC43</accession>
<feature type="region of interest" description="Disordered" evidence="3">
    <location>
        <begin position="560"/>
        <end position="715"/>
    </location>
</feature>
<dbReference type="Pfam" id="PF01119">
    <property type="entry name" value="DNA_mis_repair"/>
    <property type="match status" value="1"/>
</dbReference>
<dbReference type="InterPro" id="IPR003594">
    <property type="entry name" value="HATPase_dom"/>
</dbReference>
<evidence type="ECO:0000256" key="1">
    <source>
        <dbReference type="ARBA" id="ARBA00006082"/>
    </source>
</evidence>
<gene>
    <name evidence="6" type="ORF">BT67DRAFT_408069</name>
</gene>
<sequence>MPISLLPEGTVRRLGSSIVISSPVLLLKELLDNAIDSRATSIEVLVSSNTVDKIEVRDNGHGISPDDFDSLGRPGHTSKLRSFDELSGLGGRTLGFRGVALASANVVADVSLTTRVSTEQVATVLSLENEGGAATRGHASAPVGTTVRVTGLFSRFPVRFQFVIKEAPKSLARMKELLQAYALTRPWIRLRFTVFKTPNLSWSYAPALNGGVKEAATQLFGTELASQCVFKIFPRESRQAEPSTPFTGHDTTHRQESGLVFEALVPIPGADAQKIAKGAFFSVDSRPVSSTRGTAKKLFSVFKKHLGDHFARSGIDNTLKDPFIWLDIRCPPGTYDVNIEPLKDNVLFREEQLILDQFKSFLSFVYSTPDCYEIPRPPSGDGAPADCEKPNGVQPEVTSQLLPSQVPSSSWRVDMSSGFDGLSDDGNGTDDIPQPRRQPRPDEDMSDTPESETASMGESSKEGLNPWSIAKLTSTHQRSEPLPEEPAQVIGRETGLSLLKHNIFTGPDGVPLSTRQERPANEPGFRLRHHDRVDEVGNPASKGKPLHDLFEREFRRAAVSDTQLSHHQNQHRNARGLQSPPTSSPRGYACDGPGLRQRARQRNPANSSRAVQSRISFDRGSRRQRHHNRDNIAHNRQSNEPSSMGRQRISAARRRQDAEEAENILSSSFDIDTRRERRLRQEPPSPQTPIQHTNPDIVEARTESSHGQGRNENTTQADLFAEDPRVKLITQQRSIAQNPQRKPKRLKTEQLPLETIPSGFQTHTLLLTMAADVCRIAQLFTGASQSDTYLIDGRLKGAFEGGASFEDNSLLVESFLARIGHGSTAAT</sequence>
<feature type="region of interest" description="Disordered" evidence="3">
    <location>
        <begin position="375"/>
        <end position="465"/>
    </location>
</feature>
<dbReference type="SMART" id="SM01340">
    <property type="entry name" value="DNA_mis_repair"/>
    <property type="match status" value="1"/>
</dbReference>
<dbReference type="NCBIfam" id="TIGR00585">
    <property type="entry name" value="mutl"/>
    <property type="match status" value="1"/>
</dbReference>
<name>A0AAN6ZC43_9PEZI</name>
<dbReference type="GO" id="GO:0006298">
    <property type="term" value="P:mismatch repair"/>
    <property type="evidence" value="ECO:0007669"/>
    <property type="project" value="InterPro"/>
</dbReference>
<keyword evidence="7" id="KW-1185">Reference proteome</keyword>
<keyword evidence="2" id="KW-0227">DNA damage</keyword>
<dbReference type="InterPro" id="IPR036890">
    <property type="entry name" value="HATPase_C_sf"/>
</dbReference>
<dbReference type="Gene3D" id="3.30.230.10">
    <property type="match status" value="1"/>
</dbReference>
<dbReference type="GO" id="GO:0140664">
    <property type="term" value="F:ATP-dependent DNA damage sensor activity"/>
    <property type="evidence" value="ECO:0007669"/>
    <property type="project" value="InterPro"/>
</dbReference>
<proteinExistence type="inferred from homology"/>
<evidence type="ECO:0000259" key="5">
    <source>
        <dbReference type="SMART" id="SM01340"/>
    </source>
</evidence>
<dbReference type="GO" id="GO:0032389">
    <property type="term" value="C:MutLalpha complex"/>
    <property type="evidence" value="ECO:0007669"/>
    <property type="project" value="TreeGrafter"/>
</dbReference>
<dbReference type="Pfam" id="PF13589">
    <property type="entry name" value="HATPase_c_3"/>
    <property type="match status" value="1"/>
</dbReference>
<dbReference type="GO" id="GO:0061982">
    <property type="term" value="P:meiosis I cell cycle process"/>
    <property type="evidence" value="ECO:0007669"/>
    <property type="project" value="UniProtKB-ARBA"/>
</dbReference>
<feature type="compositionally biased region" description="Polar residues" evidence="3">
    <location>
        <begin position="705"/>
        <end position="715"/>
    </location>
</feature>
<comment type="similarity">
    <text evidence="1">Belongs to the DNA mismatch repair MutL/HexB family.</text>
</comment>
<comment type="caution">
    <text evidence="6">The sequence shown here is derived from an EMBL/GenBank/DDBJ whole genome shotgun (WGS) entry which is preliminary data.</text>
</comment>
<evidence type="ECO:0008006" key="8">
    <source>
        <dbReference type="Google" id="ProtNLM"/>
    </source>
</evidence>
<evidence type="ECO:0000256" key="3">
    <source>
        <dbReference type="SAM" id="MobiDB-lite"/>
    </source>
</evidence>
<feature type="compositionally biased region" description="Polar residues" evidence="3">
    <location>
        <begin position="603"/>
        <end position="615"/>
    </location>
</feature>
<reference evidence="6" key="2">
    <citation type="submission" date="2023-05" db="EMBL/GenBank/DDBJ databases">
        <authorList>
            <consortium name="Lawrence Berkeley National Laboratory"/>
            <person name="Steindorff A."/>
            <person name="Hensen N."/>
            <person name="Bonometti L."/>
            <person name="Westerberg I."/>
            <person name="Brannstrom I.O."/>
            <person name="Guillou S."/>
            <person name="Cros-Aarteil S."/>
            <person name="Calhoun S."/>
            <person name="Haridas S."/>
            <person name="Kuo A."/>
            <person name="Mondo S."/>
            <person name="Pangilinan J."/>
            <person name="Riley R."/>
            <person name="Labutti K."/>
            <person name="Andreopoulos B."/>
            <person name="Lipzen A."/>
            <person name="Chen C."/>
            <person name="Yanf M."/>
            <person name="Daum C."/>
            <person name="Ng V."/>
            <person name="Clum A."/>
            <person name="Ohm R."/>
            <person name="Martin F."/>
            <person name="Silar P."/>
            <person name="Natvig D."/>
            <person name="Lalanne C."/>
            <person name="Gautier V."/>
            <person name="Ament-Velasquez S.L."/>
            <person name="Kruys A."/>
            <person name="Hutchinson M.I."/>
            <person name="Powell A.J."/>
            <person name="Barry K."/>
            <person name="Miller A.N."/>
            <person name="Grigoriev I.V."/>
            <person name="Debuchy R."/>
            <person name="Gladieux P."/>
            <person name="Thoren M.H."/>
            <person name="Johannesson H."/>
        </authorList>
    </citation>
    <scope>NUCLEOTIDE SEQUENCE</scope>
    <source>
        <strain evidence="6">CBS 123565</strain>
    </source>
</reference>
<feature type="region of interest" description="Disordered" evidence="3">
    <location>
        <begin position="507"/>
        <end position="547"/>
    </location>
</feature>
<dbReference type="Gene3D" id="3.30.565.10">
    <property type="entry name" value="Histidine kinase-like ATPase, C-terminal domain"/>
    <property type="match status" value="1"/>
</dbReference>
<organism evidence="6 7">
    <name type="scientific">Trichocladium antarcticum</name>
    <dbReference type="NCBI Taxonomy" id="1450529"/>
    <lineage>
        <taxon>Eukaryota</taxon>
        <taxon>Fungi</taxon>
        <taxon>Dikarya</taxon>
        <taxon>Ascomycota</taxon>
        <taxon>Pezizomycotina</taxon>
        <taxon>Sordariomycetes</taxon>
        <taxon>Sordariomycetidae</taxon>
        <taxon>Sordariales</taxon>
        <taxon>Chaetomiaceae</taxon>
        <taxon>Trichocladium</taxon>
    </lineage>
</organism>
<dbReference type="InterPro" id="IPR013507">
    <property type="entry name" value="DNA_mismatch_S5_2-like"/>
</dbReference>
<dbReference type="Proteomes" id="UP001304895">
    <property type="component" value="Unassembled WGS sequence"/>
</dbReference>
<feature type="domain" description="Histidine kinase/HSP90-like ATPase" evidence="4">
    <location>
        <begin position="18"/>
        <end position="155"/>
    </location>
</feature>
<dbReference type="EMBL" id="MU853421">
    <property type="protein sequence ID" value="KAK4131979.1"/>
    <property type="molecule type" value="Genomic_DNA"/>
</dbReference>
<evidence type="ECO:0000313" key="6">
    <source>
        <dbReference type="EMBL" id="KAK4131979.1"/>
    </source>
</evidence>
<dbReference type="SUPFAM" id="SSF54211">
    <property type="entry name" value="Ribosomal protein S5 domain 2-like"/>
    <property type="match status" value="1"/>
</dbReference>
<dbReference type="PANTHER" id="PTHR10073:SF41">
    <property type="entry name" value="MISMATCH REPAIR PROTEIN, PUTATIVE (AFU_ORTHOLOGUE AFUA_8G05820)-RELATED"/>
    <property type="match status" value="1"/>
</dbReference>
<dbReference type="FunFam" id="3.30.565.10:FF:000017">
    <property type="entry name" value="PMS1 homolog 1, mismatch repair system component"/>
    <property type="match status" value="1"/>
</dbReference>